<dbReference type="InterPro" id="IPR007061">
    <property type="entry name" value="MST-like"/>
</dbReference>
<dbReference type="EMBL" id="JAKXMK010000035">
    <property type="protein sequence ID" value="MCH6170628.1"/>
    <property type="molecule type" value="Genomic_DNA"/>
</dbReference>
<organism evidence="1 2">
    <name type="scientific">Pseudonocardia alaniniphila</name>
    <dbReference type="NCBI Taxonomy" id="75291"/>
    <lineage>
        <taxon>Bacteria</taxon>
        <taxon>Bacillati</taxon>
        <taxon>Actinomycetota</taxon>
        <taxon>Actinomycetes</taxon>
        <taxon>Pseudonocardiales</taxon>
        <taxon>Pseudonocardiaceae</taxon>
        <taxon>Pseudonocardia</taxon>
    </lineage>
</organism>
<dbReference type="InterPro" id="IPR034660">
    <property type="entry name" value="DinB/YfiT-like"/>
</dbReference>
<reference evidence="1 2" key="1">
    <citation type="submission" date="2022-03" db="EMBL/GenBank/DDBJ databases">
        <title>Pseudonocardia alaer sp. nov., a novel actinomycete isolated from reed forest soil.</title>
        <authorList>
            <person name="Wang L."/>
        </authorList>
    </citation>
    <scope>NUCLEOTIDE SEQUENCE [LARGE SCALE GENOMIC DNA]</scope>
    <source>
        <strain evidence="1 2">Y-16303</strain>
    </source>
</reference>
<dbReference type="RefSeq" id="WP_241041434.1">
    <property type="nucleotide sequence ID" value="NZ_BAAAJF010000060.1"/>
</dbReference>
<dbReference type="Gene3D" id="1.20.120.450">
    <property type="entry name" value="dinb family like domain"/>
    <property type="match status" value="1"/>
</dbReference>
<protein>
    <submittedName>
        <fullName evidence="1">DinB family protein</fullName>
    </submittedName>
</protein>
<sequence>MIDDFAKEYLHGDLRDVRATMLWKIEGLSEYDARRPLTFTGTNLLGLIKHLTNTEARYFGEVFGRPFPERLPWWGEDADYGADKWATEHESRAEVVDRYRRAWEHSDATIAALDIDSPGHVPWWPRPDVKLFNVMVHVLTETNRHAGHADILREQLDATVGTDAGNTGPQERGTAFWDNHRAKIEQAAKAFDETQA</sequence>
<accession>A0ABS9TQ10</accession>
<evidence type="ECO:0000313" key="1">
    <source>
        <dbReference type="EMBL" id="MCH6170628.1"/>
    </source>
</evidence>
<comment type="caution">
    <text evidence="1">The sequence shown here is derived from an EMBL/GenBank/DDBJ whole genome shotgun (WGS) entry which is preliminary data.</text>
</comment>
<keyword evidence="2" id="KW-1185">Reference proteome</keyword>
<evidence type="ECO:0000313" key="2">
    <source>
        <dbReference type="Proteomes" id="UP001299970"/>
    </source>
</evidence>
<name>A0ABS9TQ10_9PSEU</name>
<dbReference type="Pfam" id="PF04978">
    <property type="entry name" value="MST"/>
    <property type="match status" value="1"/>
</dbReference>
<proteinExistence type="predicted"/>
<dbReference type="Proteomes" id="UP001299970">
    <property type="component" value="Unassembled WGS sequence"/>
</dbReference>
<gene>
    <name evidence="1" type="ORF">MMF94_33405</name>
</gene>
<dbReference type="SUPFAM" id="SSF109854">
    <property type="entry name" value="DinB/YfiT-like putative metalloenzymes"/>
    <property type="match status" value="1"/>
</dbReference>